<name>A0ABZ0PKC2_9PROT</name>
<dbReference type="RefSeq" id="WP_318649541.1">
    <property type="nucleotide sequence ID" value="NZ_CP137852.1"/>
</dbReference>
<accession>A0ABZ0PKC2</accession>
<evidence type="ECO:0000313" key="2">
    <source>
        <dbReference type="Proteomes" id="UP001305521"/>
    </source>
</evidence>
<dbReference type="EMBL" id="CP137852">
    <property type="protein sequence ID" value="WPB85570.1"/>
    <property type="molecule type" value="Genomic_DNA"/>
</dbReference>
<keyword evidence="2" id="KW-1185">Reference proteome</keyword>
<gene>
    <name evidence="1" type="ORF">R9Z33_01555</name>
</gene>
<organism evidence="1 2">
    <name type="scientific">Sediminicoccus rosea</name>
    <dbReference type="NCBI Taxonomy" id="1225128"/>
    <lineage>
        <taxon>Bacteria</taxon>
        <taxon>Pseudomonadati</taxon>
        <taxon>Pseudomonadota</taxon>
        <taxon>Alphaproteobacteria</taxon>
        <taxon>Acetobacterales</taxon>
        <taxon>Roseomonadaceae</taxon>
        <taxon>Sediminicoccus</taxon>
    </lineage>
</organism>
<proteinExistence type="predicted"/>
<sequence length="166" mass="18557">MSEAALPSELTIPVAILAERRPGVTIWQSHVWRALAVLEEAPPVPAWTRLREENGREVFFAGTAEVKLHRTDTPNYKDNLEAAEPRIWVVLRDTPEGMSIQAVTVDPGEAEIYTEGPSDLIEALPLPPGLAVLLASFVATHHVEREFHKRKRDRQDIDSLGRKGRV</sequence>
<dbReference type="Proteomes" id="UP001305521">
    <property type="component" value="Chromosome"/>
</dbReference>
<dbReference type="Pfam" id="PF11749">
    <property type="entry name" value="DUF3305"/>
    <property type="match status" value="1"/>
</dbReference>
<evidence type="ECO:0000313" key="1">
    <source>
        <dbReference type="EMBL" id="WPB85570.1"/>
    </source>
</evidence>
<reference evidence="1 2" key="1">
    <citation type="submission" date="2023-11" db="EMBL/GenBank/DDBJ databases">
        <title>Arctic aerobic anoxygenic photoheterotroph Sediminicoccus rosea KRV36 adapts its photosynthesis to long days of polar summer.</title>
        <authorList>
            <person name="Tomasch J."/>
            <person name="Kopejtka K."/>
            <person name="Bily T."/>
            <person name="Gardiner A.T."/>
            <person name="Gardian Z."/>
            <person name="Shivaramu S."/>
            <person name="Koblizek M."/>
            <person name="Engelhardt F."/>
            <person name="Kaftan D."/>
        </authorList>
    </citation>
    <scope>NUCLEOTIDE SEQUENCE [LARGE SCALE GENOMIC DNA]</scope>
    <source>
        <strain evidence="1 2">R-30</strain>
    </source>
</reference>
<protein>
    <submittedName>
        <fullName evidence="1">DUF3305 domain-containing protein</fullName>
    </submittedName>
</protein>
<dbReference type="InterPro" id="IPR021736">
    <property type="entry name" value="DUF3305"/>
</dbReference>